<dbReference type="InterPro" id="IPR036734">
    <property type="entry name" value="Neur_chan_lig-bd_sf"/>
</dbReference>
<dbReference type="Pfam" id="PF02931">
    <property type="entry name" value="Neur_chan_LBD"/>
    <property type="match status" value="1"/>
</dbReference>
<feature type="non-terminal residue" evidence="2">
    <location>
        <position position="141"/>
    </location>
</feature>
<feature type="non-terminal residue" evidence="2">
    <location>
        <position position="1"/>
    </location>
</feature>
<evidence type="ECO:0000259" key="1">
    <source>
        <dbReference type="Pfam" id="PF02931"/>
    </source>
</evidence>
<proteinExistence type="evidence at transcript level"/>
<reference evidence="2" key="2">
    <citation type="submission" date="2009-05" db="EMBL/GenBank/DDBJ databases">
        <authorList>
            <person name="Lee J.-S."/>
        </authorList>
    </citation>
    <scope>NUCLEOTIDE SEQUENCE</scope>
</reference>
<organism evidence="2">
    <name type="scientific">Tigriopus japonicus</name>
    <name type="common">Copepod</name>
    <dbReference type="NCBI Taxonomy" id="158387"/>
    <lineage>
        <taxon>Eukaryota</taxon>
        <taxon>Metazoa</taxon>
        <taxon>Ecdysozoa</taxon>
        <taxon>Arthropoda</taxon>
        <taxon>Crustacea</taxon>
        <taxon>Multicrustacea</taxon>
        <taxon>Hexanauplia</taxon>
        <taxon>Copepoda</taxon>
        <taxon>Harpacticoida</taxon>
        <taxon>Harpacticidae</taxon>
        <taxon>Tigriopus</taxon>
    </lineage>
</organism>
<sequence length="141" mass="16290">KVNPTQIWTPDVYPYNRFDSHRPMFSYQSDGSASNALIFSTGSIIFVPETGQEFICSDVNLDDFWGEHECFFKFGSWTYDGNLLNIVPYDNKTELDLGEYDKSSPLLIKNTSIEKFVKYYPCCDEPYPYLLMTLTVRSRGS</sequence>
<dbReference type="GO" id="GO:0005230">
    <property type="term" value="F:extracellular ligand-gated monoatomic ion channel activity"/>
    <property type="evidence" value="ECO:0007669"/>
    <property type="project" value="InterPro"/>
</dbReference>
<name>C6JWC2_TIGJA</name>
<feature type="domain" description="Neurotransmitter-gated ion-channel ligand-binding" evidence="1">
    <location>
        <begin position="2"/>
        <end position="137"/>
    </location>
</feature>
<dbReference type="EMBL" id="GQ144717">
    <property type="protein sequence ID" value="ACS36130.1"/>
    <property type="molecule type" value="mRNA"/>
</dbReference>
<dbReference type="Gene3D" id="2.70.170.10">
    <property type="entry name" value="Neurotransmitter-gated ion-channel ligand-binding domain"/>
    <property type="match status" value="1"/>
</dbReference>
<dbReference type="GO" id="GO:0016020">
    <property type="term" value="C:membrane"/>
    <property type="evidence" value="ECO:0007669"/>
    <property type="project" value="InterPro"/>
</dbReference>
<keyword evidence="2" id="KW-0675">Receptor</keyword>
<dbReference type="SUPFAM" id="SSF63712">
    <property type="entry name" value="Nicotinic receptor ligand binding domain-like"/>
    <property type="match status" value="1"/>
</dbReference>
<evidence type="ECO:0000313" key="2">
    <source>
        <dbReference type="EMBL" id="ACS36130.1"/>
    </source>
</evidence>
<reference evidence="2" key="1">
    <citation type="journal article" date="2009" name="Aquat. Toxicol.">
        <title>Gene expression profiling of copper-induced responses in the intertidal copepod Tigriopus japonicus using a 6K oligochip microarray.</title>
        <authorList>
            <person name="Ki J.S."/>
            <person name="Raisuddin S."/>
            <person name="Lee K.W."/>
            <person name="Hwang D.S."/>
            <person name="Han J."/>
            <person name="Rhee J.S."/>
            <person name="Kim I.C."/>
            <person name="Park H.G."/>
            <person name="Ryu J.C."/>
            <person name="Lee J.S."/>
        </authorList>
    </citation>
    <scope>NUCLEOTIDE SEQUENCE</scope>
</reference>
<dbReference type="InterPro" id="IPR006202">
    <property type="entry name" value="Neur_chan_lig-bd"/>
</dbReference>
<dbReference type="AlphaFoldDB" id="C6JWC2"/>
<protein>
    <submittedName>
        <fullName evidence="2">Acetylcholine receptor protein 25-like protein</fullName>
    </submittedName>
</protein>
<accession>C6JWC2</accession>